<reference evidence="4" key="1">
    <citation type="journal article" date="2023" name="G3 (Bethesda)">
        <title>A reference genome for the long-term kleptoplast-retaining sea slug Elysia crispata morphotype clarki.</title>
        <authorList>
            <person name="Eastman K.E."/>
            <person name="Pendleton A.L."/>
            <person name="Shaikh M.A."/>
            <person name="Suttiyut T."/>
            <person name="Ogas R."/>
            <person name="Tomko P."/>
            <person name="Gavelis G."/>
            <person name="Widhalm J.R."/>
            <person name="Wisecaver J.H."/>
        </authorList>
    </citation>
    <scope>NUCLEOTIDE SEQUENCE</scope>
    <source>
        <strain evidence="4">ECLA1</strain>
    </source>
</reference>
<feature type="transmembrane region" description="Helical" evidence="2">
    <location>
        <begin position="95"/>
        <end position="116"/>
    </location>
</feature>
<dbReference type="Proteomes" id="UP001283361">
    <property type="component" value="Unassembled WGS sequence"/>
</dbReference>
<organism evidence="4 5">
    <name type="scientific">Elysia crispata</name>
    <name type="common">lettuce slug</name>
    <dbReference type="NCBI Taxonomy" id="231223"/>
    <lineage>
        <taxon>Eukaryota</taxon>
        <taxon>Metazoa</taxon>
        <taxon>Spiralia</taxon>
        <taxon>Lophotrochozoa</taxon>
        <taxon>Mollusca</taxon>
        <taxon>Gastropoda</taxon>
        <taxon>Heterobranchia</taxon>
        <taxon>Euthyneura</taxon>
        <taxon>Panpulmonata</taxon>
        <taxon>Sacoglossa</taxon>
        <taxon>Placobranchoidea</taxon>
        <taxon>Plakobranchidae</taxon>
        <taxon>Elysia</taxon>
    </lineage>
</organism>
<keyword evidence="2" id="KW-0812">Transmembrane</keyword>
<dbReference type="GO" id="GO:0005216">
    <property type="term" value="F:monoatomic ion channel activity"/>
    <property type="evidence" value="ECO:0007669"/>
    <property type="project" value="InterPro"/>
</dbReference>
<protein>
    <recommendedName>
        <fullName evidence="3">Neurotransmitter-gated ion-channel transmembrane domain-containing protein</fullName>
    </recommendedName>
</protein>
<accession>A0AAE1DUF6</accession>
<dbReference type="InterPro" id="IPR038050">
    <property type="entry name" value="Neuro_actylchol_rec"/>
</dbReference>
<dbReference type="AlphaFoldDB" id="A0AAE1DUF6"/>
<keyword evidence="2" id="KW-0472">Membrane</keyword>
<name>A0AAE1DUF6_9GAST</name>
<dbReference type="Pfam" id="PF02932">
    <property type="entry name" value="Neur_chan_memb"/>
    <property type="match status" value="1"/>
</dbReference>
<dbReference type="GO" id="GO:0004888">
    <property type="term" value="F:transmembrane signaling receptor activity"/>
    <property type="evidence" value="ECO:0007669"/>
    <property type="project" value="InterPro"/>
</dbReference>
<dbReference type="EMBL" id="JAWDGP010002420">
    <property type="protein sequence ID" value="KAK3783344.1"/>
    <property type="molecule type" value="Genomic_DNA"/>
</dbReference>
<dbReference type="Gene3D" id="1.20.58.390">
    <property type="entry name" value="Neurotransmitter-gated ion-channel transmembrane domain"/>
    <property type="match status" value="1"/>
</dbReference>
<sequence length="302" mass="33371">MIGIRSRDHSSSNYASISLIVSLIIKRRPRFFLLNLLMPTLALSFLNILVFILPADSGEKVGYSITVLLSVMLMMGVTTDVLPESSDVVPLITQFLTILTLISVLSVVVTVSILFAHHSKEQETKKKRNALSFIDKLKQKVALKSSISPADQKGKGSNKPENGAQWNDVKVQPSENTNGMLVTSDDMLESEMETSGNGHLNCNSKQVNFVEAMRNEQSCLAIDPPMENGVSHRSQGQFFSMAKDADGKFGRTKPGPGGIASLWFRGKQNDCVDKHQIQQVNLKTLVPEQKNKNQKPERCGKR</sequence>
<gene>
    <name evidence="4" type="ORF">RRG08_044351</name>
</gene>
<dbReference type="PANTHER" id="PTHR18945">
    <property type="entry name" value="NEUROTRANSMITTER GATED ION CHANNEL"/>
    <property type="match status" value="1"/>
</dbReference>
<dbReference type="InterPro" id="IPR036719">
    <property type="entry name" value="Neuro-gated_channel_TM_sf"/>
</dbReference>
<feature type="region of interest" description="Disordered" evidence="1">
    <location>
        <begin position="144"/>
        <end position="177"/>
    </location>
</feature>
<evidence type="ECO:0000313" key="4">
    <source>
        <dbReference type="EMBL" id="KAK3783344.1"/>
    </source>
</evidence>
<evidence type="ECO:0000313" key="5">
    <source>
        <dbReference type="Proteomes" id="UP001283361"/>
    </source>
</evidence>
<dbReference type="InterPro" id="IPR006201">
    <property type="entry name" value="Neur_channel"/>
</dbReference>
<keyword evidence="2" id="KW-1133">Transmembrane helix</keyword>
<keyword evidence="5" id="KW-1185">Reference proteome</keyword>
<dbReference type="SUPFAM" id="SSF90112">
    <property type="entry name" value="Neurotransmitter-gated ion-channel transmembrane pore"/>
    <property type="match status" value="1"/>
</dbReference>
<evidence type="ECO:0000256" key="1">
    <source>
        <dbReference type="SAM" id="MobiDB-lite"/>
    </source>
</evidence>
<dbReference type="InterPro" id="IPR006029">
    <property type="entry name" value="Neurotrans-gated_channel_TM"/>
</dbReference>
<feature type="domain" description="Neurotransmitter-gated ion-channel transmembrane" evidence="3">
    <location>
        <begin position="36"/>
        <end position="222"/>
    </location>
</feature>
<comment type="caution">
    <text evidence="4">The sequence shown here is derived from an EMBL/GenBank/DDBJ whole genome shotgun (WGS) entry which is preliminary data.</text>
</comment>
<proteinExistence type="predicted"/>
<feature type="compositionally biased region" description="Basic and acidic residues" evidence="1">
    <location>
        <begin position="289"/>
        <end position="302"/>
    </location>
</feature>
<feature type="region of interest" description="Disordered" evidence="1">
    <location>
        <begin position="283"/>
        <end position="302"/>
    </location>
</feature>
<evidence type="ECO:0000259" key="3">
    <source>
        <dbReference type="Pfam" id="PF02932"/>
    </source>
</evidence>
<dbReference type="GO" id="GO:0016020">
    <property type="term" value="C:membrane"/>
    <property type="evidence" value="ECO:0007669"/>
    <property type="project" value="InterPro"/>
</dbReference>
<feature type="transmembrane region" description="Helical" evidence="2">
    <location>
        <begin position="32"/>
        <end position="55"/>
    </location>
</feature>
<dbReference type="CDD" id="cd19051">
    <property type="entry name" value="LGIC_TM_cation"/>
    <property type="match status" value="1"/>
</dbReference>
<evidence type="ECO:0000256" key="2">
    <source>
        <dbReference type="SAM" id="Phobius"/>
    </source>
</evidence>